<evidence type="ECO:0000256" key="15">
    <source>
        <dbReference type="ARBA" id="ARBA00025589"/>
    </source>
</evidence>
<dbReference type="GO" id="GO:0006261">
    <property type="term" value="P:DNA-templated DNA replication"/>
    <property type="evidence" value="ECO:0007669"/>
    <property type="project" value="UniProtKB-UniRule"/>
</dbReference>
<dbReference type="Gene3D" id="3.40.1170.60">
    <property type="match status" value="1"/>
</dbReference>
<dbReference type="Pfam" id="PF11799">
    <property type="entry name" value="IMS_C"/>
    <property type="match status" value="1"/>
</dbReference>
<keyword evidence="10 17" id="KW-0227">DNA damage</keyword>
<comment type="cofactor">
    <cofactor evidence="17">
        <name>Mg(2+)</name>
        <dbReference type="ChEBI" id="CHEBI:18420"/>
    </cofactor>
    <text evidence="17">Binds 2 magnesium ions per subunit.</text>
</comment>
<feature type="binding site" evidence="17">
    <location>
        <position position="27"/>
    </location>
    <ligand>
        <name>Mg(2+)</name>
        <dbReference type="ChEBI" id="CHEBI:18420"/>
    </ligand>
</feature>
<keyword evidence="12 17" id="KW-0239">DNA-directed DNA polymerase</keyword>
<dbReference type="GO" id="GO:0006281">
    <property type="term" value="P:DNA repair"/>
    <property type="evidence" value="ECO:0007669"/>
    <property type="project" value="UniProtKB-UniRule"/>
</dbReference>
<evidence type="ECO:0000256" key="13">
    <source>
        <dbReference type="ARBA" id="ARBA00023125"/>
    </source>
</evidence>
<dbReference type="PANTHER" id="PTHR11076">
    <property type="entry name" value="DNA REPAIR POLYMERASE UMUC / TRANSFERASE FAMILY MEMBER"/>
    <property type="match status" value="1"/>
</dbReference>
<evidence type="ECO:0000256" key="6">
    <source>
        <dbReference type="ARBA" id="ARBA00022679"/>
    </source>
</evidence>
<comment type="catalytic activity">
    <reaction evidence="16 17">
        <text>DNA(n) + a 2'-deoxyribonucleoside 5'-triphosphate = DNA(n+1) + diphosphate</text>
        <dbReference type="Rhea" id="RHEA:22508"/>
        <dbReference type="Rhea" id="RHEA-COMP:17339"/>
        <dbReference type="Rhea" id="RHEA-COMP:17340"/>
        <dbReference type="ChEBI" id="CHEBI:33019"/>
        <dbReference type="ChEBI" id="CHEBI:61560"/>
        <dbReference type="ChEBI" id="CHEBI:173112"/>
        <dbReference type="EC" id="2.7.7.7"/>
    </reaction>
</comment>
<dbReference type="GeneID" id="65345316"/>
<evidence type="ECO:0000256" key="8">
    <source>
        <dbReference type="ARBA" id="ARBA00022705"/>
    </source>
</evidence>
<dbReference type="GO" id="GO:0042276">
    <property type="term" value="P:error-prone translesion synthesis"/>
    <property type="evidence" value="ECO:0007669"/>
    <property type="project" value="TreeGrafter"/>
</dbReference>
<feature type="site" description="Substrate discrimination" evidence="17">
    <location>
        <position position="32"/>
    </location>
</feature>
<evidence type="ECO:0000256" key="1">
    <source>
        <dbReference type="ARBA" id="ARBA00004496"/>
    </source>
</evidence>
<evidence type="ECO:0000256" key="3">
    <source>
        <dbReference type="ARBA" id="ARBA00011245"/>
    </source>
</evidence>
<dbReference type="SUPFAM" id="SSF100879">
    <property type="entry name" value="Lesion bypass DNA polymerase (Y-family), little finger domain"/>
    <property type="match status" value="1"/>
</dbReference>
<comment type="subcellular location">
    <subcellularLocation>
        <location evidence="1 17">Cytoplasm</location>
    </subcellularLocation>
</comment>
<dbReference type="InterPro" id="IPR043128">
    <property type="entry name" value="Rev_trsase/Diguanyl_cyclase"/>
</dbReference>
<comment type="similarity">
    <text evidence="2 17">Belongs to the DNA polymerase type-Y family.</text>
</comment>
<protein>
    <recommendedName>
        <fullName evidence="17">DNA polymerase IV</fullName>
        <shortName evidence="17">Pol IV</shortName>
        <ecNumber evidence="17">2.7.7.7</ecNumber>
    </recommendedName>
</protein>
<evidence type="ECO:0000256" key="11">
    <source>
        <dbReference type="ARBA" id="ARBA00022842"/>
    </source>
</evidence>
<organism evidence="19 20">
    <name type="scientific">Arcanobacterium phocae</name>
    <dbReference type="NCBI Taxonomy" id="131112"/>
    <lineage>
        <taxon>Bacteria</taxon>
        <taxon>Bacillati</taxon>
        <taxon>Actinomycetota</taxon>
        <taxon>Actinomycetes</taxon>
        <taxon>Actinomycetales</taxon>
        <taxon>Actinomycetaceae</taxon>
        <taxon>Arcanobacterium</taxon>
    </lineage>
</organism>
<comment type="subunit">
    <text evidence="3 17">Monomer.</text>
</comment>
<dbReference type="GO" id="GO:0005829">
    <property type="term" value="C:cytosol"/>
    <property type="evidence" value="ECO:0007669"/>
    <property type="project" value="TreeGrafter"/>
</dbReference>
<dbReference type="PANTHER" id="PTHR11076:SF33">
    <property type="entry name" value="DNA POLYMERASE KAPPA"/>
    <property type="match status" value="1"/>
</dbReference>
<dbReference type="Gene3D" id="1.10.150.20">
    <property type="entry name" value="5' to 3' exonuclease, C-terminal subdomain"/>
    <property type="match status" value="1"/>
</dbReference>
<keyword evidence="6 17" id="KW-0808">Transferase</keyword>
<dbReference type="GO" id="GO:0009432">
    <property type="term" value="P:SOS response"/>
    <property type="evidence" value="ECO:0007669"/>
    <property type="project" value="TreeGrafter"/>
</dbReference>
<evidence type="ECO:0000256" key="7">
    <source>
        <dbReference type="ARBA" id="ARBA00022695"/>
    </source>
</evidence>
<comment type="function">
    <text evidence="15 17">Poorly processive, error-prone DNA polymerase involved in untargeted mutagenesis. Copies undamaged DNA at stalled replication forks, which arise in vivo from mismatched or misaligned primer ends. These misaligned primers can be extended by PolIV. Exhibits no 3'-5' exonuclease (proofreading) activity. May be involved in translesional synthesis, in conjunction with the beta clamp from PolIII.</text>
</comment>
<dbReference type="Proteomes" id="UP000214355">
    <property type="component" value="Chromosome I"/>
</dbReference>
<dbReference type="NCBIfam" id="NF003015">
    <property type="entry name" value="PRK03858.1"/>
    <property type="match status" value="1"/>
</dbReference>
<dbReference type="GO" id="GO:0003887">
    <property type="term" value="F:DNA-directed DNA polymerase activity"/>
    <property type="evidence" value="ECO:0007669"/>
    <property type="project" value="UniProtKB-UniRule"/>
</dbReference>
<keyword evidence="9 17" id="KW-0479">Metal-binding</keyword>
<dbReference type="InterPro" id="IPR022880">
    <property type="entry name" value="DNApol_IV"/>
</dbReference>
<dbReference type="OrthoDB" id="9808813at2"/>
<feature type="binding site" evidence="17">
    <location>
        <position position="120"/>
    </location>
    <ligand>
        <name>Mg(2+)</name>
        <dbReference type="ChEBI" id="CHEBI:18420"/>
    </ligand>
</feature>
<evidence type="ECO:0000256" key="14">
    <source>
        <dbReference type="ARBA" id="ARBA00023204"/>
    </source>
</evidence>
<evidence type="ECO:0000256" key="10">
    <source>
        <dbReference type="ARBA" id="ARBA00022763"/>
    </source>
</evidence>
<dbReference type="InterPro" id="IPR036775">
    <property type="entry name" value="DNA_pol_Y-fam_lit_finger_sf"/>
</dbReference>
<feature type="domain" description="UmuC" evidence="18">
    <location>
        <begin position="23"/>
        <end position="202"/>
    </location>
</feature>
<dbReference type="RefSeq" id="WP_091281942.1">
    <property type="nucleotide sequence ID" value="NZ_JABAPH010000055.1"/>
</dbReference>
<dbReference type="EC" id="2.7.7.7" evidence="17"/>
<dbReference type="GO" id="GO:0000287">
    <property type="term" value="F:magnesium ion binding"/>
    <property type="evidence" value="ECO:0007669"/>
    <property type="project" value="UniProtKB-UniRule"/>
</dbReference>
<dbReference type="AlphaFoldDB" id="A0A1H2LMX2"/>
<dbReference type="Pfam" id="PF00817">
    <property type="entry name" value="IMS"/>
    <property type="match status" value="1"/>
</dbReference>
<feature type="active site" evidence="17">
    <location>
        <position position="121"/>
    </location>
</feature>
<proteinExistence type="inferred from homology"/>
<evidence type="ECO:0000256" key="5">
    <source>
        <dbReference type="ARBA" id="ARBA00022490"/>
    </source>
</evidence>
<dbReference type="Gene3D" id="3.30.1490.100">
    <property type="entry name" value="DNA polymerase, Y-family, little finger domain"/>
    <property type="match status" value="1"/>
</dbReference>
<keyword evidence="13 17" id="KW-0238">DNA-binding</keyword>
<dbReference type="NCBIfam" id="NF002677">
    <property type="entry name" value="PRK02406.1"/>
    <property type="match status" value="1"/>
</dbReference>
<dbReference type="SUPFAM" id="SSF56672">
    <property type="entry name" value="DNA/RNA polymerases"/>
    <property type="match status" value="1"/>
</dbReference>
<accession>A0A1H2LMX2</accession>
<keyword evidence="4 17" id="KW-0515">Mutator protein</keyword>
<evidence type="ECO:0000256" key="9">
    <source>
        <dbReference type="ARBA" id="ARBA00022723"/>
    </source>
</evidence>
<evidence type="ECO:0000256" key="16">
    <source>
        <dbReference type="ARBA" id="ARBA00049244"/>
    </source>
</evidence>
<dbReference type="GO" id="GO:0003684">
    <property type="term" value="F:damaged DNA binding"/>
    <property type="evidence" value="ECO:0007669"/>
    <property type="project" value="InterPro"/>
</dbReference>
<keyword evidence="5 17" id="KW-0963">Cytoplasm</keyword>
<evidence type="ECO:0000313" key="19">
    <source>
        <dbReference type="EMBL" id="SDU81736.1"/>
    </source>
</evidence>
<sequence length="410" mass="45006">MSRAPRSESARRFWGNDDSATPILHMDMDAFYVSAELLNRPELIGRPVAVGGQERGVISAASYEARRYGVNSAMSVTQAKRRCPQLVILPAHHDQYAAISSRIMAYLRTITPLVEQLSVDEAFLDVSGARKLFGSPVEIGQAIRRYVRSSEGVVASIGIASTKHVAKVASAHAKPDGLLLVPHDRTLDFLHTLPVGALWGVGEKTRELLARKGVINVADIATVGQQRLISIVGQAQGQHLYQLAMGRDDRAVVPEHEEKSISREQTFFESLFDTNEALRVLLYQSHDVARRLRAHNVFARTVSIKVRYADFSTLTRSVTLGAPTHTGAEIYEAARGLFMNLVAQSLGIRLLGVRGGQLSRPDDGVQLALDDDGRRSRAEEAMDLVRQKYGNQVLNQASLLENGHSDPLTS</sequence>
<dbReference type="Gene3D" id="3.30.70.270">
    <property type="match status" value="1"/>
</dbReference>
<evidence type="ECO:0000256" key="12">
    <source>
        <dbReference type="ARBA" id="ARBA00022932"/>
    </source>
</evidence>
<keyword evidence="8 17" id="KW-0235">DNA replication</keyword>
<dbReference type="STRING" id="131112.SAMN04489737_1590"/>
<evidence type="ECO:0000256" key="17">
    <source>
        <dbReference type="HAMAP-Rule" id="MF_01113"/>
    </source>
</evidence>
<dbReference type="EMBL" id="LT629804">
    <property type="protein sequence ID" value="SDU81736.1"/>
    <property type="molecule type" value="Genomic_DNA"/>
</dbReference>
<evidence type="ECO:0000256" key="4">
    <source>
        <dbReference type="ARBA" id="ARBA00022457"/>
    </source>
</evidence>
<evidence type="ECO:0000313" key="20">
    <source>
        <dbReference type="Proteomes" id="UP000214355"/>
    </source>
</evidence>
<reference evidence="20" key="1">
    <citation type="submission" date="2016-10" db="EMBL/GenBank/DDBJ databases">
        <authorList>
            <person name="Varghese N."/>
            <person name="Submissions S."/>
        </authorList>
    </citation>
    <scope>NUCLEOTIDE SEQUENCE [LARGE SCALE GENOMIC DNA]</scope>
    <source>
        <strain evidence="20">DSM 10002</strain>
    </source>
</reference>
<evidence type="ECO:0000259" key="18">
    <source>
        <dbReference type="PROSITE" id="PS50173"/>
    </source>
</evidence>
<keyword evidence="20" id="KW-1185">Reference proteome</keyword>
<dbReference type="CDD" id="cd03586">
    <property type="entry name" value="PolY_Pol_IV_kappa"/>
    <property type="match status" value="1"/>
</dbReference>
<dbReference type="FunFam" id="3.40.1170.60:FF:000001">
    <property type="entry name" value="DNA polymerase IV"/>
    <property type="match status" value="1"/>
</dbReference>
<dbReference type="HAMAP" id="MF_01113">
    <property type="entry name" value="DNApol_IV"/>
    <property type="match status" value="1"/>
</dbReference>
<keyword evidence="11 17" id="KW-0460">Magnesium</keyword>
<dbReference type="InterPro" id="IPR050116">
    <property type="entry name" value="DNA_polymerase-Y"/>
</dbReference>
<dbReference type="FunFam" id="3.30.1490.100:FF:000004">
    <property type="entry name" value="DNA polymerase IV"/>
    <property type="match status" value="1"/>
</dbReference>
<dbReference type="InterPro" id="IPR017961">
    <property type="entry name" value="DNA_pol_Y-fam_little_finger"/>
</dbReference>
<dbReference type="InterPro" id="IPR001126">
    <property type="entry name" value="UmuC"/>
</dbReference>
<dbReference type="PROSITE" id="PS50173">
    <property type="entry name" value="UMUC"/>
    <property type="match status" value="1"/>
</dbReference>
<name>A0A1H2LMX2_9ACTO</name>
<keyword evidence="7 17" id="KW-0548">Nucleotidyltransferase</keyword>
<evidence type="ECO:0000256" key="2">
    <source>
        <dbReference type="ARBA" id="ARBA00010945"/>
    </source>
</evidence>
<keyword evidence="14 17" id="KW-0234">DNA repair</keyword>
<dbReference type="InterPro" id="IPR043502">
    <property type="entry name" value="DNA/RNA_pol_sf"/>
</dbReference>
<gene>
    <name evidence="17" type="primary">dinB</name>
    <name evidence="19" type="ORF">SAMN04489737_1590</name>
</gene>